<dbReference type="EMBL" id="AZMM01012269">
    <property type="protein sequence ID" value="ETJ33276.1"/>
    <property type="molecule type" value="Genomic_DNA"/>
</dbReference>
<evidence type="ECO:0000259" key="1">
    <source>
        <dbReference type="Pfam" id="PF13311"/>
    </source>
</evidence>
<reference evidence="2" key="1">
    <citation type="submission" date="2013-12" db="EMBL/GenBank/DDBJ databases">
        <title>A Varibaculum cambriense genome reconstructed from a premature infant gut community with otherwise low bacterial novelty that shifts toward anaerobic metabolism during the third week of life.</title>
        <authorList>
            <person name="Brown C.T."/>
            <person name="Sharon I."/>
            <person name="Thomas B.C."/>
            <person name="Castelle C.J."/>
            <person name="Morowitz M.J."/>
            <person name="Banfield J.F."/>
        </authorList>
    </citation>
    <scope>NUCLEOTIDE SEQUENCE</scope>
</reference>
<feature type="non-terminal residue" evidence="2">
    <location>
        <position position="1"/>
    </location>
</feature>
<evidence type="ECO:0000313" key="2">
    <source>
        <dbReference type="EMBL" id="ETJ33276.1"/>
    </source>
</evidence>
<organism evidence="2">
    <name type="scientific">human gut metagenome</name>
    <dbReference type="NCBI Taxonomy" id="408170"/>
    <lineage>
        <taxon>unclassified sequences</taxon>
        <taxon>metagenomes</taxon>
        <taxon>organismal metagenomes</taxon>
    </lineage>
</organism>
<accession>W1XT72</accession>
<dbReference type="SUPFAM" id="SSF102114">
    <property type="entry name" value="Radical SAM enzymes"/>
    <property type="match status" value="1"/>
</dbReference>
<comment type="caution">
    <text evidence="2">The sequence shown here is derived from an EMBL/GenBank/DDBJ whole genome shotgun (WGS) entry which is preliminary data.</text>
</comment>
<sequence>STHKKTLDAINRYNDWPYIQKAIRPIIEAGRTHVHMDLIVGLPYENKQRFGLSFNDLFSLQPHALQIGFLKLLKGSGVRRMEEYQYISDPLAPYEVLSTHVLPYRDIRFLKHFEDVFERFYNSERFR</sequence>
<dbReference type="AlphaFoldDB" id="W1XT72"/>
<dbReference type="InterPro" id="IPR025288">
    <property type="entry name" value="DUF4080"/>
</dbReference>
<protein>
    <submittedName>
        <fullName evidence="2">Cobalamin B12-binding protein</fullName>
    </submittedName>
</protein>
<proteinExistence type="predicted"/>
<name>W1XT72_9ZZZZ</name>
<feature type="domain" description="DUF4080" evidence="1">
    <location>
        <begin position="82"/>
        <end position="127"/>
    </location>
</feature>
<gene>
    <name evidence="2" type="ORF">Q604_UNBC12269G0001</name>
</gene>
<dbReference type="Pfam" id="PF13311">
    <property type="entry name" value="DUF4080"/>
    <property type="match status" value="1"/>
</dbReference>
<dbReference type="InterPro" id="IPR058240">
    <property type="entry name" value="rSAM_sf"/>
</dbReference>
<feature type="non-terminal residue" evidence="2">
    <location>
        <position position="127"/>
    </location>
</feature>